<dbReference type="PANTHER" id="PTHR36390">
    <property type="entry name" value="MYOSIN HEAVY CHAIN-LIKE PROTEIN"/>
    <property type="match status" value="1"/>
</dbReference>
<dbReference type="Gramene" id="ONK75777">
    <property type="protein sequence ID" value="ONK75777"/>
    <property type="gene ID" value="A4U43_C03F20440"/>
</dbReference>
<proteinExistence type="predicted"/>
<sequence length="483" mass="55288">MSGSFRSYNVRNVELEEFVRIETMCKELKKEKDILKESLLKEKSKNAELIQRMQSNAVSEACLRDKRYIKELEKELRNCSLEIGYLQDQLNLRNVESNCMGEHVHSLELKLAEVGSLHEKLKLLSEALMQSDSRNLSLIRDVKDKGEELHNSALQIEELETAISSIALDSQCEIETMRLEIAALEERCFEAERLCQHAAQDKAKMELLLEMSESQFQDAQEKISCLRKENKNLKQKLLLSEVNADGSCCKIGEHLDTWVRNNGGINVPVYGGSFRDLLVKLTKEFPLLKEICISGEVCCPFVSNPALVTALDDNANEEMKKMLNQIRELELQVVQLKEELRAEKLKAKEEAEDLTQEMAELRYQMTDMLEEECKRRASVEQTSLGRIQDLEEQVRKEHKLAAMRAMEISHLKDALQRFRKVTNPETVRKIESCDSGGCIISDNFDKCSTEDTANAEASNGYTSHQALLEWYPDDRHSSTEAEK</sequence>
<dbReference type="OMA" id="MMNELIH"/>
<dbReference type="OrthoDB" id="2020741at2759"/>
<feature type="coiled-coil region" evidence="1">
    <location>
        <begin position="167"/>
        <end position="236"/>
    </location>
</feature>
<dbReference type="PANTHER" id="PTHR36390:SF1">
    <property type="entry name" value="MYOSIN HEAVY CHAIN-LIKE PROTEIN"/>
    <property type="match status" value="1"/>
</dbReference>
<evidence type="ECO:0000256" key="1">
    <source>
        <dbReference type="SAM" id="Coils"/>
    </source>
</evidence>
<keyword evidence="3" id="KW-1185">Reference proteome</keyword>
<protein>
    <submittedName>
        <fullName evidence="2">Uncharacterized protein</fullName>
    </submittedName>
</protein>
<name>A0A5P1FEG0_ASPOF</name>
<evidence type="ECO:0000313" key="2">
    <source>
        <dbReference type="EMBL" id="ONK75777.1"/>
    </source>
</evidence>
<evidence type="ECO:0000313" key="3">
    <source>
        <dbReference type="Proteomes" id="UP000243459"/>
    </source>
</evidence>
<dbReference type="EMBL" id="CM007383">
    <property type="protein sequence ID" value="ONK75777.1"/>
    <property type="molecule type" value="Genomic_DNA"/>
</dbReference>
<dbReference type="AlphaFoldDB" id="A0A5P1FEG0"/>
<organism evidence="2 3">
    <name type="scientific">Asparagus officinalis</name>
    <name type="common">Garden asparagus</name>
    <dbReference type="NCBI Taxonomy" id="4686"/>
    <lineage>
        <taxon>Eukaryota</taxon>
        <taxon>Viridiplantae</taxon>
        <taxon>Streptophyta</taxon>
        <taxon>Embryophyta</taxon>
        <taxon>Tracheophyta</taxon>
        <taxon>Spermatophyta</taxon>
        <taxon>Magnoliopsida</taxon>
        <taxon>Liliopsida</taxon>
        <taxon>Asparagales</taxon>
        <taxon>Asparagaceae</taxon>
        <taxon>Asparagoideae</taxon>
        <taxon>Asparagus</taxon>
    </lineage>
</organism>
<gene>
    <name evidence="2" type="ORF">A4U43_C03F20440</name>
</gene>
<accession>A0A5P1FEG0</accession>
<keyword evidence="1" id="KW-0175">Coiled coil</keyword>
<reference evidence="3" key="1">
    <citation type="journal article" date="2017" name="Nat. Commun.">
        <title>The asparagus genome sheds light on the origin and evolution of a young Y chromosome.</title>
        <authorList>
            <person name="Harkess A."/>
            <person name="Zhou J."/>
            <person name="Xu C."/>
            <person name="Bowers J.E."/>
            <person name="Van der Hulst R."/>
            <person name="Ayyampalayam S."/>
            <person name="Mercati F."/>
            <person name="Riccardi P."/>
            <person name="McKain M.R."/>
            <person name="Kakrana A."/>
            <person name="Tang H."/>
            <person name="Ray J."/>
            <person name="Groenendijk J."/>
            <person name="Arikit S."/>
            <person name="Mathioni S.M."/>
            <person name="Nakano M."/>
            <person name="Shan H."/>
            <person name="Telgmann-Rauber A."/>
            <person name="Kanno A."/>
            <person name="Yue Z."/>
            <person name="Chen H."/>
            <person name="Li W."/>
            <person name="Chen Y."/>
            <person name="Xu X."/>
            <person name="Zhang Y."/>
            <person name="Luo S."/>
            <person name="Chen H."/>
            <person name="Gao J."/>
            <person name="Mao Z."/>
            <person name="Pires J.C."/>
            <person name="Luo M."/>
            <person name="Kudrna D."/>
            <person name="Wing R.A."/>
            <person name="Meyers B.C."/>
            <person name="Yi K."/>
            <person name="Kong H."/>
            <person name="Lavrijsen P."/>
            <person name="Sunseri F."/>
            <person name="Falavigna A."/>
            <person name="Ye Y."/>
            <person name="Leebens-Mack J.H."/>
            <person name="Chen G."/>
        </authorList>
    </citation>
    <scope>NUCLEOTIDE SEQUENCE [LARGE SCALE GENOMIC DNA]</scope>
    <source>
        <strain evidence="3">cv. DH0086</strain>
    </source>
</reference>
<dbReference type="Proteomes" id="UP000243459">
    <property type="component" value="Chromosome 3"/>
</dbReference>
<feature type="coiled-coil region" evidence="1">
    <location>
        <begin position="312"/>
        <end position="371"/>
    </location>
</feature>